<proteinExistence type="predicted"/>
<sequence length="587" mass="65042">MTEGKQKPKAEKAKAAGNCNWRGDSPEPELDDLAHKEEPHEPRPPDKVCSWQGDPPEPELDDLAHSPKQSPRSQINSRVEQLLEEVEPMPLDAFPKSEKDKKPPKAHFEDEAPQEREQEQEQGGPPEETLQERISHGVQHALTVFQNIVHPPHSEAHEEAPEDSTEPPGDNNSSVPTREQPILTIVEPQKPKSKKLKEDKEKAKREKAEAKKVEKERKAKEKEEKKRLKAEKANERKERHHKEKEKKKNKGKEAEPPPDLPPGANGLTATESHPHPGCHICQHPEEQGTHDFMKDLVDSWEGLPSINDLTEAAKKLLGMREADDTADAKQDPQVPSLNEQGLIEHIAAHIDRHIHQYIDRPNPSGGGGGGSTSKSLGGPDEQRGDGGREDGRPTSHGLDGNRDWPMTMTQGHILLRSSTEPMSVTPDVAAAPAQSSSSSPRDCSPFRTPTSRCVSPWCEKLGLKLDEPPLFPKRTMPWSRRGFNSSPSRMRTTATSSCLNAPLCTHPVYHEHSLYACVPVSLVPALSLESPCCGHSSCHYAPPIVTPMPVPHTPRPMFNFEPFGTAETIPTSTPRRSLSANETQIIF</sequence>
<evidence type="ECO:0000313" key="3">
    <source>
        <dbReference type="Proteomes" id="UP001369815"/>
    </source>
</evidence>
<organism evidence="2 3">
    <name type="scientific">Daldinia eschscholtzii</name>
    <dbReference type="NCBI Taxonomy" id="292717"/>
    <lineage>
        <taxon>Eukaryota</taxon>
        <taxon>Fungi</taxon>
        <taxon>Dikarya</taxon>
        <taxon>Ascomycota</taxon>
        <taxon>Pezizomycotina</taxon>
        <taxon>Sordariomycetes</taxon>
        <taxon>Xylariomycetidae</taxon>
        <taxon>Xylariales</taxon>
        <taxon>Hypoxylaceae</taxon>
        <taxon>Daldinia</taxon>
    </lineage>
</organism>
<gene>
    <name evidence="2" type="ORF">Daesc_000421</name>
</gene>
<feature type="region of interest" description="Disordered" evidence="1">
    <location>
        <begin position="357"/>
        <end position="406"/>
    </location>
</feature>
<feature type="compositionally biased region" description="Polar residues" evidence="1">
    <location>
        <begin position="67"/>
        <end position="79"/>
    </location>
</feature>
<dbReference type="EMBL" id="JBANMG010000001">
    <property type="protein sequence ID" value="KAK6957634.1"/>
    <property type="molecule type" value="Genomic_DNA"/>
</dbReference>
<feature type="compositionally biased region" description="Basic and acidic residues" evidence="1">
    <location>
        <begin position="196"/>
        <end position="237"/>
    </location>
</feature>
<dbReference type="Proteomes" id="UP001369815">
    <property type="component" value="Unassembled WGS sequence"/>
</dbReference>
<feature type="compositionally biased region" description="Basic and acidic residues" evidence="1">
    <location>
        <begin position="32"/>
        <end position="46"/>
    </location>
</feature>
<protein>
    <submittedName>
        <fullName evidence="2">Uncharacterized protein</fullName>
    </submittedName>
</protein>
<keyword evidence="3" id="KW-1185">Reference proteome</keyword>
<accession>A0AAX6MYQ4</accession>
<evidence type="ECO:0000313" key="2">
    <source>
        <dbReference type="EMBL" id="KAK6957634.1"/>
    </source>
</evidence>
<evidence type="ECO:0000256" key="1">
    <source>
        <dbReference type="SAM" id="MobiDB-lite"/>
    </source>
</evidence>
<name>A0AAX6MYQ4_9PEZI</name>
<feature type="compositionally biased region" description="Basic and acidic residues" evidence="1">
    <location>
        <begin position="1"/>
        <end position="14"/>
    </location>
</feature>
<dbReference type="AlphaFoldDB" id="A0AAX6MYQ4"/>
<feature type="compositionally biased region" description="Basic residues" evidence="1">
    <location>
        <begin position="238"/>
        <end position="250"/>
    </location>
</feature>
<feature type="region of interest" description="Disordered" evidence="1">
    <location>
        <begin position="1"/>
        <end position="285"/>
    </location>
</feature>
<feature type="compositionally biased region" description="Basic and acidic residues" evidence="1">
    <location>
        <begin position="95"/>
        <end position="119"/>
    </location>
</feature>
<comment type="caution">
    <text evidence="2">The sequence shown here is derived from an EMBL/GenBank/DDBJ whole genome shotgun (WGS) entry which is preliminary data.</text>
</comment>
<reference evidence="2 3" key="1">
    <citation type="journal article" date="2024" name="Front Chem Biol">
        <title>Unveiling the potential of Daldinia eschscholtzii MFLUCC 19-0629 through bioactivity and bioinformatics studies for enhanced sustainable agriculture production.</title>
        <authorList>
            <person name="Brooks S."/>
            <person name="Weaver J.A."/>
            <person name="Klomchit A."/>
            <person name="Alharthi S.A."/>
            <person name="Onlamun T."/>
            <person name="Nurani R."/>
            <person name="Vong T.K."/>
            <person name="Alberti F."/>
            <person name="Greco C."/>
        </authorList>
    </citation>
    <scope>NUCLEOTIDE SEQUENCE [LARGE SCALE GENOMIC DNA]</scope>
    <source>
        <strain evidence="2">MFLUCC 19-0629</strain>
    </source>
</reference>
<feature type="compositionally biased region" description="Basic and acidic residues" evidence="1">
    <location>
        <begin position="380"/>
        <end position="393"/>
    </location>
</feature>